<evidence type="ECO:0000313" key="1">
    <source>
        <dbReference type="EMBL" id="SFH07604.1"/>
    </source>
</evidence>
<dbReference type="STRING" id="582675.SAMN05192565_13110"/>
<dbReference type="Proteomes" id="UP000199229">
    <property type="component" value="Unassembled WGS sequence"/>
</dbReference>
<evidence type="ECO:0000313" key="2">
    <source>
        <dbReference type="Proteomes" id="UP000199229"/>
    </source>
</evidence>
<dbReference type="AlphaFoldDB" id="A0A1I2X214"/>
<dbReference type="InterPro" id="IPR034756">
    <property type="entry name" value="T2SSM_b"/>
</dbReference>
<dbReference type="EMBL" id="FOPM01000031">
    <property type="protein sequence ID" value="SFH07604.1"/>
    <property type="molecule type" value="Genomic_DNA"/>
</dbReference>
<keyword evidence="2" id="KW-1185">Reference proteome</keyword>
<gene>
    <name evidence="1" type="ORF">SAMN05192565_13110</name>
</gene>
<dbReference type="RefSeq" id="WP_091974930.1">
    <property type="nucleotide sequence ID" value="NZ_FOPM01000031.1"/>
</dbReference>
<dbReference type="OrthoDB" id="8005645at2"/>
<sequence length="177" mass="18451">MSPDLATLLRGRGGAVALLGLAIVGGLWLLAQATGDVLDARERIAESRDLLGRTRAAAERPAPVPPLWAADESALLAAFRARLEGLTASRALLLDDARLDPDAARPTAPRLGATLRGTAEGLHSLLLALETQSPLMVVETADITVARPADAETGRPTVMQLTFALRGALAKAPDAVR</sequence>
<dbReference type="NCBIfam" id="NF040576">
    <property type="entry name" value="T2SS_GspM_XpsM"/>
    <property type="match status" value="1"/>
</dbReference>
<accession>A0A1I2X214</accession>
<protein>
    <submittedName>
        <fullName evidence="1">Type II secretion system (T2SS), protein M subtype b</fullName>
    </submittedName>
</protein>
<dbReference type="Pfam" id="PF10741">
    <property type="entry name" value="T2SSM_b"/>
    <property type="match status" value="1"/>
</dbReference>
<reference evidence="2" key="1">
    <citation type="submission" date="2016-10" db="EMBL/GenBank/DDBJ databases">
        <authorList>
            <person name="Varghese N."/>
            <person name="Submissions S."/>
        </authorList>
    </citation>
    <scope>NUCLEOTIDE SEQUENCE [LARGE SCALE GENOMIC DNA]</scope>
    <source>
        <strain evidence="2">Gh-105</strain>
    </source>
</reference>
<proteinExistence type="predicted"/>
<name>A0A1I2X214_9HYPH</name>
<organism evidence="1 2">
    <name type="scientific">Methylobacterium gossipiicola</name>
    <dbReference type="NCBI Taxonomy" id="582675"/>
    <lineage>
        <taxon>Bacteria</taxon>
        <taxon>Pseudomonadati</taxon>
        <taxon>Pseudomonadota</taxon>
        <taxon>Alphaproteobacteria</taxon>
        <taxon>Hyphomicrobiales</taxon>
        <taxon>Methylobacteriaceae</taxon>
        <taxon>Methylobacterium</taxon>
    </lineage>
</organism>